<reference evidence="5 6" key="1">
    <citation type="submission" date="2019-06" db="EMBL/GenBank/DDBJ databases">
        <title>Sorghum-associated microbial communities from plants grown in Nebraska, USA.</title>
        <authorList>
            <person name="Schachtman D."/>
        </authorList>
    </citation>
    <scope>NUCLEOTIDE SEQUENCE [LARGE SCALE GENOMIC DNA]</scope>
    <source>
        <strain evidence="5 6">2482</strain>
    </source>
</reference>
<organism evidence="5 6">
    <name type="scientific">Neobacillus bataviensis</name>
    <dbReference type="NCBI Taxonomy" id="220685"/>
    <lineage>
        <taxon>Bacteria</taxon>
        <taxon>Bacillati</taxon>
        <taxon>Bacillota</taxon>
        <taxon>Bacilli</taxon>
        <taxon>Bacillales</taxon>
        <taxon>Bacillaceae</taxon>
        <taxon>Neobacillus</taxon>
    </lineage>
</organism>
<dbReference type="Pfam" id="PF01547">
    <property type="entry name" value="SBP_bac_1"/>
    <property type="match status" value="1"/>
</dbReference>
<dbReference type="SUPFAM" id="SSF53850">
    <property type="entry name" value="Periplasmic binding protein-like II"/>
    <property type="match status" value="1"/>
</dbReference>
<dbReference type="PANTHER" id="PTHR30061:SF50">
    <property type="entry name" value="MALTOSE_MALTODEXTRIN-BINDING PERIPLASMIC PROTEIN"/>
    <property type="match status" value="1"/>
</dbReference>
<dbReference type="RefSeq" id="WP_144567026.1">
    <property type="nucleotide sequence ID" value="NZ_VIVN01000011.1"/>
</dbReference>
<dbReference type="GO" id="GO:0042956">
    <property type="term" value="P:maltodextrin transmembrane transport"/>
    <property type="evidence" value="ECO:0007669"/>
    <property type="project" value="TreeGrafter"/>
</dbReference>
<sequence>MKKMRFLVHLLLIIVVVAMSACSNTQSSGEEKKTLEVALWDKNVSPAVDKSIEAFKKQHPDIKVNVTYTPWEDYWTKLKTSIGGGKGPDVFWMNGPNFYQYTSSGFIKDLEPFIKNDSEYKKDKYFPAVVDLYTYQGKLFAAPYFIDSVGLYYNKKLFDDAGVPYPDENWTWDDIEKVGKKLSNKEKGIYGYSADIKTSQSVYYDLMHQAGGYIISEDKKKSGFDSPESKGAFHFIKKLIDEGISPSAKTVMETEGKQLFLSGKVAMIPAISVSAGEFKGVLGDKLGVAPLPKGKQKASIVHGIGWAMNAKTQNDKAAWDLIKALSGKEGEKVIAESGFSIPADKSISDIWLKSIPSLDLKVFLDAQEYGVPYPVSKNTAEWQDVETKEIQSAFLGQKPIDEALDTIAKKMNDILAKENSK</sequence>
<dbReference type="GO" id="GO:0015768">
    <property type="term" value="P:maltose transport"/>
    <property type="evidence" value="ECO:0007669"/>
    <property type="project" value="TreeGrafter"/>
</dbReference>
<protein>
    <submittedName>
        <fullName evidence="5">Carbohydrate ABC transporter substrate-binding protein (CUT1 family)</fullName>
    </submittedName>
</protein>
<proteinExistence type="inferred from homology"/>
<dbReference type="AlphaFoldDB" id="A0A561CZP6"/>
<evidence type="ECO:0000256" key="1">
    <source>
        <dbReference type="ARBA" id="ARBA00008520"/>
    </source>
</evidence>
<dbReference type="PANTHER" id="PTHR30061">
    <property type="entry name" value="MALTOSE-BINDING PERIPLASMIC PROTEIN"/>
    <property type="match status" value="1"/>
</dbReference>
<keyword evidence="6" id="KW-1185">Reference proteome</keyword>
<keyword evidence="3 4" id="KW-0732">Signal</keyword>
<feature type="signal peptide" evidence="4">
    <location>
        <begin position="1"/>
        <end position="20"/>
    </location>
</feature>
<keyword evidence="2" id="KW-0813">Transport</keyword>
<evidence type="ECO:0000256" key="4">
    <source>
        <dbReference type="SAM" id="SignalP"/>
    </source>
</evidence>
<comment type="caution">
    <text evidence="5">The sequence shown here is derived from an EMBL/GenBank/DDBJ whole genome shotgun (WGS) entry which is preliminary data.</text>
</comment>
<evidence type="ECO:0000256" key="3">
    <source>
        <dbReference type="ARBA" id="ARBA00022729"/>
    </source>
</evidence>
<dbReference type="GO" id="GO:1901982">
    <property type="term" value="F:maltose binding"/>
    <property type="evidence" value="ECO:0007669"/>
    <property type="project" value="TreeGrafter"/>
</dbReference>
<dbReference type="PROSITE" id="PS51257">
    <property type="entry name" value="PROKAR_LIPOPROTEIN"/>
    <property type="match status" value="1"/>
</dbReference>
<evidence type="ECO:0000313" key="6">
    <source>
        <dbReference type="Proteomes" id="UP000319671"/>
    </source>
</evidence>
<evidence type="ECO:0000313" key="5">
    <source>
        <dbReference type="EMBL" id="TWD96550.1"/>
    </source>
</evidence>
<feature type="chain" id="PRO_5038523501" evidence="4">
    <location>
        <begin position="21"/>
        <end position="421"/>
    </location>
</feature>
<dbReference type="Proteomes" id="UP000319671">
    <property type="component" value="Unassembled WGS sequence"/>
</dbReference>
<accession>A0A561CZP6</accession>
<name>A0A561CZP6_9BACI</name>
<dbReference type="GO" id="GO:0055052">
    <property type="term" value="C:ATP-binding cassette (ABC) transporter complex, substrate-binding subunit-containing"/>
    <property type="evidence" value="ECO:0007669"/>
    <property type="project" value="TreeGrafter"/>
</dbReference>
<gene>
    <name evidence="5" type="ORF">FB550_111210</name>
</gene>
<comment type="similarity">
    <text evidence="1">Belongs to the bacterial solute-binding protein 1 family.</text>
</comment>
<dbReference type="CDD" id="cd13585">
    <property type="entry name" value="PBP2_TMBP_like"/>
    <property type="match status" value="1"/>
</dbReference>
<dbReference type="Gene3D" id="3.40.190.10">
    <property type="entry name" value="Periplasmic binding protein-like II"/>
    <property type="match status" value="1"/>
</dbReference>
<evidence type="ECO:0000256" key="2">
    <source>
        <dbReference type="ARBA" id="ARBA00022448"/>
    </source>
</evidence>
<dbReference type="EMBL" id="VIVN01000011">
    <property type="protein sequence ID" value="TWD96550.1"/>
    <property type="molecule type" value="Genomic_DNA"/>
</dbReference>
<dbReference type="InterPro" id="IPR006059">
    <property type="entry name" value="SBP"/>
</dbReference>